<dbReference type="EMBL" id="ML122305">
    <property type="protein sequence ID" value="RPD54533.1"/>
    <property type="molecule type" value="Genomic_DNA"/>
</dbReference>
<name>A0A5C2RSE9_9APHY</name>
<evidence type="ECO:0000313" key="1">
    <source>
        <dbReference type="EMBL" id="RPD54533.1"/>
    </source>
</evidence>
<sequence length="54" mass="6117">MSKCSSDDVHAEGYSCSGVCAWEEQAQETWIWLSSERIDFISVIDSDDILGERM</sequence>
<accession>A0A5C2RSE9</accession>
<organism evidence="1 2">
    <name type="scientific">Lentinus tigrinus ALCF2SS1-6</name>
    <dbReference type="NCBI Taxonomy" id="1328759"/>
    <lineage>
        <taxon>Eukaryota</taxon>
        <taxon>Fungi</taxon>
        <taxon>Dikarya</taxon>
        <taxon>Basidiomycota</taxon>
        <taxon>Agaricomycotina</taxon>
        <taxon>Agaricomycetes</taxon>
        <taxon>Polyporales</taxon>
        <taxon>Polyporaceae</taxon>
        <taxon>Lentinus</taxon>
    </lineage>
</organism>
<keyword evidence="2" id="KW-1185">Reference proteome</keyword>
<protein>
    <submittedName>
        <fullName evidence="1">Uncharacterized protein</fullName>
    </submittedName>
</protein>
<reference evidence="1" key="1">
    <citation type="journal article" date="2018" name="Genome Biol. Evol.">
        <title>Genomics and development of Lentinus tigrinus, a white-rot wood-decaying mushroom with dimorphic fruiting bodies.</title>
        <authorList>
            <person name="Wu B."/>
            <person name="Xu Z."/>
            <person name="Knudson A."/>
            <person name="Carlson A."/>
            <person name="Chen N."/>
            <person name="Kovaka S."/>
            <person name="LaButti K."/>
            <person name="Lipzen A."/>
            <person name="Pennachio C."/>
            <person name="Riley R."/>
            <person name="Schakwitz W."/>
            <person name="Umezawa K."/>
            <person name="Ohm R.A."/>
            <person name="Grigoriev I.V."/>
            <person name="Nagy L.G."/>
            <person name="Gibbons J."/>
            <person name="Hibbett D."/>
        </authorList>
    </citation>
    <scope>NUCLEOTIDE SEQUENCE [LARGE SCALE GENOMIC DNA]</scope>
    <source>
        <strain evidence="1">ALCF2SS1-6</strain>
    </source>
</reference>
<gene>
    <name evidence="1" type="ORF">L227DRAFT_580518</name>
</gene>
<dbReference type="AlphaFoldDB" id="A0A5C2RSE9"/>
<dbReference type="Proteomes" id="UP000313359">
    <property type="component" value="Unassembled WGS sequence"/>
</dbReference>
<proteinExistence type="predicted"/>
<evidence type="ECO:0000313" key="2">
    <source>
        <dbReference type="Proteomes" id="UP000313359"/>
    </source>
</evidence>